<name>A0A1C6SBM7_9ACTN</name>
<gene>
    <name evidence="1" type="ORF">GA0074692_2242</name>
</gene>
<organism evidence="1 2">
    <name type="scientific">Micromonospora pallida</name>
    <dbReference type="NCBI Taxonomy" id="145854"/>
    <lineage>
        <taxon>Bacteria</taxon>
        <taxon>Bacillati</taxon>
        <taxon>Actinomycetota</taxon>
        <taxon>Actinomycetes</taxon>
        <taxon>Micromonosporales</taxon>
        <taxon>Micromonosporaceae</taxon>
        <taxon>Micromonospora</taxon>
    </lineage>
</organism>
<dbReference type="STRING" id="145854.GA0074692_2242"/>
<keyword evidence="1" id="KW-0418">Kinase</keyword>
<proteinExistence type="predicted"/>
<reference evidence="2" key="1">
    <citation type="submission" date="2016-06" db="EMBL/GenBank/DDBJ databases">
        <authorList>
            <person name="Varghese N."/>
            <person name="Submissions Spin"/>
        </authorList>
    </citation>
    <scope>NUCLEOTIDE SEQUENCE [LARGE SCALE GENOMIC DNA]</scope>
    <source>
        <strain evidence="2">DSM 43817</strain>
    </source>
</reference>
<dbReference type="AlphaFoldDB" id="A0A1C6SBM7"/>
<protein>
    <submittedName>
        <fullName evidence="1">FGGY family of carbohydrate kinases, N-terminal domain</fullName>
    </submittedName>
</protein>
<dbReference type="Gene3D" id="3.30.420.40">
    <property type="match status" value="1"/>
</dbReference>
<evidence type="ECO:0000313" key="2">
    <source>
        <dbReference type="Proteomes" id="UP000198959"/>
    </source>
</evidence>
<keyword evidence="2" id="KW-1185">Reference proteome</keyword>
<sequence>MLAGVDVGTTHTKAGVYRLDGTPVAQRRAATPPDAVGLRDTALRLLAECVAAVPVPPLAVGLASMAETGVPLDAAGEPVGELLHWRDRRAHREADQLGETVGRTPFFAATSPTLAALVEVRPTGAATVRVRLRNVGAEPVAATVHWDGPGVTGGGQVRLAGHGVADVTMRRAAPVG</sequence>
<dbReference type="GO" id="GO:0016301">
    <property type="term" value="F:kinase activity"/>
    <property type="evidence" value="ECO:0007669"/>
    <property type="project" value="UniProtKB-KW"/>
</dbReference>
<dbReference type="InterPro" id="IPR043129">
    <property type="entry name" value="ATPase_NBD"/>
</dbReference>
<accession>A0A1C6SBM7</accession>
<evidence type="ECO:0000313" key="1">
    <source>
        <dbReference type="EMBL" id="SCL26839.1"/>
    </source>
</evidence>
<dbReference type="SUPFAM" id="SSF53067">
    <property type="entry name" value="Actin-like ATPase domain"/>
    <property type="match status" value="1"/>
</dbReference>
<dbReference type="EMBL" id="FMHW01000002">
    <property type="protein sequence ID" value="SCL26839.1"/>
    <property type="molecule type" value="Genomic_DNA"/>
</dbReference>
<keyword evidence="1" id="KW-0808">Transferase</keyword>
<dbReference type="Proteomes" id="UP000198959">
    <property type="component" value="Unassembled WGS sequence"/>
</dbReference>